<protein>
    <recommendedName>
        <fullName evidence="2 7">Flagellar motor switch protein FliN</fullName>
    </recommendedName>
</protein>
<keyword evidence="4 7" id="KW-0145">Chemotaxis</keyword>
<dbReference type="InterPro" id="IPR051469">
    <property type="entry name" value="FliN/MopA/SpaO"/>
</dbReference>
<dbReference type="GO" id="GO:0003774">
    <property type="term" value="F:cytoskeletal motor activity"/>
    <property type="evidence" value="ECO:0007669"/>
    <property type="project" value="UniProtKB-UniRule"/>
</dbReference>
<dbReference type="InterPro" id="IPR012826">
    <property type="entry name" value="FliN"/>
</dbReference>
<evidence type="ECO:0000256" key="7">
    <source>
        <dbReference type="RuleBase" id="RU362074"/>
    </source>
</evidence>
<evidence type="ECO:0000256" key="6">
    <source>
        <dbReference type="ARBA" id="ARBA00023136"/>
    </source>
</evidence>
<dbReference type="Gene3D" id="2.30.330.10">
    <property type="entry name" value="SpoA-like"/>
    <property type="match status" value="1"/>
</dbReference>
<keyword evidence="9" id="KW-0969">Cilium</keyword>
<keyword evidence="9" id="KW-0966">Cell projection</keyword>
<dbReference type="GO" id="GO:0071973">
    <property type="term" value="P:bacterial-type flagellum-dependent cell motility"/>
    <property type="evidence" value="ECO:0007669"/>
    <property type="project" value="UniProtKB-UniRule"/>
</dbReference>
<organism evidence="9 10">
    <name type="scientific">Sinorhizobium mexicanum</name>
    <dbReference type="NCBI Taxonomy" id="375549"/>
    <lineage>
        <taxon>Bacteria</taxon>
        <taxon>Pseudomonadati</taxon>
        <taxon>Pseudomonadota</taxon>
        <taxon>Alphaproteobacteria</taxon>
        <taxon>Hyphomicrobiales</taxon>
        <taxon>Rhizobiaceae</taxon>
        <taxon>Sinorhizobium/Ensifer group</taxon>
        <taxon>Sinorhizobium</taxon>
    </lineage>
</organism>
<dbReference type="Proteomes" id="UP000510721">
    <property type="component" value="Chromosome"/>
</dbReference>
<feature type="domain" description="Flagellar motor switch protein FliN-like C-terminal" evidence="8">
    <location>
        <begin position="143"/>
        <end position="215"/>
    </location>
</feature>
<dbReference type="Pfam" id="PF01052">
    <property type="entry name" value="FliMN_C"/>
    <property type="match status" value="1"/>
</dbReference>
<evidence type="ECO:0000313" key="9">
    <source>
        <dbReference type="EMBL" id="QLL60594.1"/>
    </source>
</evidence>
<keyword evidence="9" id="KW-0282">Flagellum</keyword>
<dbReference type="InterPro" id="IPR001543">
    <property type="entry name" value="FliN-like_C"/>
</dbReference>
<evidence type="ECO:0000313" key="10">
    <source>
        <dbReference type="Proteomes" id="UP000510721"/>
    </source>
</evidence>
<comment type="similarity">
    <text evidence="1 7">Belongs to the FliN/MopA/SpaO family.</text>
</comment>
<evidence type="ECO:0000256" key="1">
    <source>
        <dbReference type="ARBA" id="ARBA00009226"/>
    </source>
</evidence>
<gene>
    <name evidence="9" type="primary">fliN</name>
    <name evidence="9" type="ORF">FKV68_03610</name>
</gene>
<evidence type="ECO:0000259" key="8">
    <source>
        <dbReference type="Pfam" id="PF01052"/>
    </source>
</evidence>
<proteinExistence type="inferred from homology"/>
<dbReference type="GO" id="GO:0005886">
    <property type="term" value="C:plasma membrane"/>
    <property type="evidence" value="ECO:0007669"/>
    <property type="project" value="UniProtKB-SubCell"/>
</dbReference>
<dbReference type="PANTHER" id="PTHR43484">
    <property type="match status" value="1"/>
</dbReference>
<name>A0A859QDR4_9HYPH</name>
<dbReference type="PRINTS" id="PR00956">
    <property type="entry name" value="FLGMOTORFLIN"/>
</dbReference>
<keyword evidence="5 7" id="KW-0283">Flagellar rotation</keyword>
<dbReference type="GO" id="GO:0006935">
    <property type="term" value="P:chemotaxis"/>
    <property type="evidence" value="ECO:0007669"/>
    <property type="project" value="UniProtKB-KW"/>
</dbReference>
<comment type="function">
    <text evidence="7">FliN is one of three proteins (FliG, FliN, FliM) that form the rotor-mounted switch complex (C ring), located at the base of the basal body. This complex interacts with the CheY and CheZ chemotaxis proteins, in addition to contacting components of the motor that determine the direction of flagellar rotation.</text>
</comment>
<keyword evidence="6 7" id="KW-0472">Membrane</keyword>
<evidence type="ECO:0000256" key="2">
    <source>
        <dbReference type="ARBA" id="ARBA00021897"/>
    </source>
</evidence>
<dbReference type="EMBL" id="CP041238">
    <property type="protein sequence ID" value="QLL60594.1"/>
    <property type="molecule type" value="Genomic_DNA"/>
</dbReference>
<dbReference type="KEGG" id="emx:FKV68_03610"/>
<dbReference type="GO" id="GO:0009425">
    <property type="term" value="C:bacterial-type flagellum basal body"/>
    <property type="evidence" value="ECO:0007669"/>
    <property type="project" value="UniProtKB-SubCell"/>
</dbReference>
<keyword evidence="3 7" id="KW-1003">Cell membrane</keyword>
<dbReference type="NCBIfam" id="TIGR02480">
    <property type="entry name" value="fliN"/>
    <property type="match status" value="1"/>
</dbReference>
<accession>A0A859QDR4</accession>
<dbReference type="SUPFAM" id="SSF101801">
    <property type="entry name" value="Surface presentation of antigens (SPOA)"/>
    <property type="match status" value="1"/>
</dbReference>
<dbReference type="AlphaFoldDB" id="A0A859QDR4"/>
<comment type="subcellular location">
    <subcellularLocation>
        <location evidence="7">Cell membrane</location>
        <topology evidence="7">Peripheral membrane protein</topology>
        <orientation evidence="7">Cytoplasmic side</orientation>
    </subcellularLocation>
    <subcellularLocation>
        <location evidence="7">Bacterial flagellum basal body</location>
    </subcellularLocation>
</comment>
<sequence>MPEASFNWNNSHMAPKKAAPIQEQAAFAVEDTELDQAIDDLRGVLKKDGDQAAEFGADFASTGALDMATEFGGDFGGTTDSSSAFGGAFGGDFGADSFGGDFADAGLNGAFDAGSAFGGGSFDAAEPAIESAPGSGMTANLDLIMDIPIDVQIVLGTSRMQVSGLMGLAEGATIALDRKIGEPVEIMVNGRVIGRGEITVLEGDVTRFGVKLIEIKGSKNT</sequence>
<keyword evidence="10" id="KW-1185">Reference proteome</keyword>
<evidence type="ECO:0000256" key="3">
    <source>
        <dbReference type="ARBA" id="ARBA00022475"/>
    </source>
</evidence>
<dbReference type="InterPro" id="IPR036429">
    <property type="entry name" value="SpoA-like_sf"/>
</dbReference>
<dbReference type="PANTHER" id="PTHR43484:SF1">
    <property type="entry name" value="FLAGELLAR MOTOR SWITCH PROTEIN FLIN"/>
    <property type="match status" value="1"/>
</dbReference>
<keyword evidence="7" id="KW-0975">Bacterial flagellum</keyword>
<dbReference type="InterPro" id="IPR001172">
    <property type="entry name" value="FliN_T3SS_HrcQb"/>
</dbReference>
<reference evidence="9 10" key="1">
    <citation type="submission" date="2019-06" db="EMBL/GenBank/DDBJ databases">
        <title>Complete genome sequence of Ensifer mexicanus ITTG R7 isolated from nodules of Acacia angustissima (Mill.) Kuntze.</title>
        <authorList>
            <person name="Rincon-Rosales R."/>
            <person name="Rogel M.A."/>
            <person name="Guerrero G."/>
            <person name="Rincon-Molina C.I."/>
            <person name="Lopez-Lopez A."/>
            <person name="Martinez-Romero E."/>
        </authorList>
    </citation>
    <scope>NUCLEOTIDE SEQUENCE [LARGE SCALE GENOMIC DNA]</scope>
    <source>
        <strain evidence="9 10">ITTG R7</strain>
    </source>
</reference>
<evidence type="ECO:0000256" key="4">
    <source>
        <dbReference type="ARBA" id="ARBA00022500"/>
    </source>
</evidence>
<evidence type="ECO:0000256" key="5">
    <source>
        <dbReference type="ARBA" id="ARBA00022779"/>
    </source>
</evidence>